<organism evidence="2 3">
    <name type="scientific">Sphagnurus paluster</name>
    <dbReference type="NCBI Taxonomy" id="117069"/>
    <lineage>
        <taxon>Eukaryota</taxon>
        <taxon>Fungi</taxon>
        <taxon>Dikarya</taxon>
        <taxon>Basidiomycota</taxon>
        <taxon>Agaricomycotina</taxon>
        <taxon>Agaricomycetes</taxon>
        <taxon>Agaricomycetidae</taxon>
        <taxon>Agaricales</taxon>
        <taxon>Tricholomatineae</taxon>
        <taxon>Lyophyllaceae</taxon>
        <taxon>Sphagnurus</taxon>
    </lineage>
</organism>
<dbReference type="Gene3D" id="1.25.40.10">
    <property type="entry name" value="Tetratricopeptide repeat domain"/>
    <property type="match status" value="1"/>
</dbReference>
<feature type="region of interest" description="Disordered" evidence="1">
    <location>
        <begin position="1"/>
        <end position="35"/>
    </location>
</feature>
<feature type="region of interest" description="Disordered" evidence="1">
    <location>
        <begin position="214"/>
        <end position="238"/>
    </location>
</feature>
<protein>
    <submittedName>
        <fullName evidence="2">Uncharacterized protein</fullName>
    </submittedName>
</protein>
<dbReference type="OrthoDB" id="1534087at2759"/>
<proteinExistence type="predicted"/>
<keyword evidence="3" id="KW-1185">Reference proteome</keyword>
<reference evidence="2" key="2">
    <citation type="submission" date="2021-10" db="EMBL/GenBank/DDBJ databases">
        <title>Phylogenomics reveals ancestral predisposition of the termite-cultivated fungus Termitomyces towards a domesticated lifestyle.</title>
        <authorList>
            <person name="Auxier B."/>
            <person name="Grum-Grzhimaylo A."/>
            <person name="Cardenas M.E."/>
            <person name="Lodge J.D."/>
            <person name="Laessoe T."/>
            <person name="Pedersen O."/>
            <person name="Smith M.E."/>
            <person name="Kuyper T.W."/>
            <person name="Franco-Molano E.A."/>
            <person name="Baroni T.J."/>
            <person name="Aanen D.K."/>
        </authorList>
    </citation>
    <scope>NUCLEOTIDE SEQUENCE</scope>
    <source>
        <strain evidence="2">D49</strain>
    </source>
</reference>
<evidence type="ECO:0000313" key="3">
    <source>
        <dbReference type="Proteomes" id="UP000717328"/>
    </source>
</evidence>
<name>A0A9P7FPB7_9AGAR</name>
<dbReference type="Proteomes" id="UP000717328">
    <property type="component" value="Unassembled WGS sequence"/>
</dbReference>
<comment type="caution">
    <text evidence="2">The sequence shown here is derived from an EMBL/GenBank/DDBJ whole genome shotgun (WGS) entry which is preliminary data.</text>
</comment>
<accession>A0A9P7FPB7</accession>
<dbReference type="InterPro" id="IPR011990">
    <property type="entry name" value="TPR-like_helical_dom_sf"/>
</dbReference>
<reference evidence="2" key="1">
    <citation type="submission" date="2021-02" db="EMBL/GenBank/DDBJ databases">
        <authorList>
            <person name="Nieuwenhuis M."/>
            <person name="Van De Peppel L.J.J."/>
        </authorList>
    </citation>
    <scope>NUCLEOTIDE SEQUENCE</scope>
    <source>
        <strain evidence="2">D49</strain>
    </source>
</reference>
<evidence type="ECO:0000313" key="2">
    <source>
        <dbReference type="EMBL" id="KAG5635693.1"/>
    </source>
</evidence>
<dbReference type="CDD" id="cd21037">
    <property type="entry name" value="MLKL_NTD"/>
    <property type="match status" value="1"/>
</dbReference>
<gene>
    <name evidence="2" type="ORF">H0H81_010396</name>
</gene>
<sequence length="941" mass="106058">MPSLRDSFRFKKKHTSQPIDEGKQSVQEDGEDGQKPTAIDYATETGKAFIPILESIADLIPVPFVGPAIKIAINILKIFQVNTYVSIHSRRLSEALLQEGHAILDQAGELKRRVESLAKILVVNFQGKSLEDIQEGLMRDVKNFAEDLEYVKDTIDELLSERSCFSNVLQATIFRGANDDRVKKCMQRLSNSLENFHLSRTIDNSIITERHFKALQDRRPEPPPPPKPGPRSRTAVPASTGLFRGREAVVADLIKVLTAPATDGQKAPRACILGPGGMGKTSTSLIVMAHPDLQKCFPPVAQVWVPCANATSISGFLDTLYSSLSITVNSGNIRQDILDDLRSSEPLILLLDNFETPFNIEGKRAEMERLIRDIHQIPHITLFVNLRSSAPPCDDISWHSVSLEAVGLDTAQQIYSDIHTGGGADPNLPDLLAAIGRMPLAITLIAKAGKLTGLSAGKLLQEFNKHGTGMLGQGSDAEHSMDVCISLSVDIAPMKAHPEAFDLLAIIAMLASGSNYENLSAWWACDIPNLMGALEVLRDASLLERRDSMFFVLPVIRRYVLHPSRFPEKIRNSVVGLACKFLDKHFSYPGRDKEFERHSAIISAQEANLCGIFHCATTPSPHLINSLIKLANHQYFTRPRREIIRHALMLVRKLDDETQLHARVLFHYGNICFRLSHYLEAEKRYQNAREMFLSISDKSYAAECLLQCFQVLQCAGEPRYKMKKAPLLWQALAEFEEINDTRGIALCSLFLGTVHQGFQHWEQARDSFWRAWEMFDKLKDSQNQLSVAIAMADLYYWWRVYDLAESWAEYVACWSKGLGNYHHFQRTQVRARLRIIKRDFVTAEKLLTENWRRSMSCGAPLETGQALEDLGRTWAKMGQKDKAILAFKKCLRIYTPLEVPQVHVCRCQYFIRKLEDPSSIPTTDEIAALSKFYPEDIMDLL</sequence>
<dbReference type="InterPro" id="IPR059179">
    <property type="entry name" value="MLKL-like_MCAfunc"/>
</dbReference>
<dbReference type="SUPFAM" id="SSF52540">
    <property type="entry name" value="P-loop containing nucleoside triphosphate hydrolases"/>
    <property type="match status" value="1"/>
</dbReference>
<dbReference type="Gene3D" id="3.40.50.300">
    <property type="entry name" value="P-loop containing nucleotide triphosphate hydrolases"/>
    <property type="match status" value="1"/>
</dbReference>
<dbReference type="SUPFAM" id="SSF48452">
    <property type="entry name" value="TPR-like"/>
    <property type="match status" value="1"/>
</dbReference>
<dbReference type="InterPro" id="IPR027417">
    <property type="entry name" value="P-loop_NTPase"/>
</dbReference>
<evidence type="ECO:0000256" key="1">
    <source>
        <dbReference type="SAM" id="MobiDB-lite"/>
    </source>
</evidence>
<dbReference type="EMBL" id="JABCKI010006039">
    <property type="protein sequence ID" value="KAG5635693.1"/>
    <property type="molecule type" value="Genomic_DNA"/>
</dbReference>
<dbReference type="AlphaFoldDB" id="A0A9P7FPB7"/>